<feature type="compositionally biased region" description="Basic and acidic residues" evidence="1">
    <location>
        <begin position="219"/>
        <end position="236"/>
    </location>
</feature>
<keyword evidence="2" id="KW-0378">Hydrolase</keyword>
<name>A0A6J4RHS8_9ACTN</name>
<feature type="region of interest" description="Disordered" evidence="1">
    <location>
        <begin position="352"/>
        <end position="384"/>
    </location>
</feature>
<dbReference type="AlphaFoldDB" id="A0A6J4RHS8"/>
<accession>A0A6J4RHS8</accession>
<feature type="region of interest" description="Disordered" evidence="1">
    <location>
        <begin position="1"/>
        <end position="204"/>
    </location>
</feature>
<organism evidence="2">
    <name type="scientific">uncultured Solirubrobacteraceae bacterium</name>
    <dbReference type="NCBI Taxonomy" id="1162706"/>
    <lineage>
        <taxon>Bacteria</taxon>
        <taxon>Bacillati</taxon>
        <taxon>Actinomycetota</taxon>
        <taxon>Thermoleophilia</taxon>
        <taxon>Solirubrobacterales</taxon>
        <taxon>Solirubrobacteraceae</taxon>
        <taxon>environmental samples</taxon>
    </lineage>
</organism>
<feature type="compositionally biased region" description="Gly residues" evidence="1">
    <location>
        <begin position="294"/>
        <end position="306"/>
    </location>
</feature>
<keyword evidence="2" id="KW-0645">Protease</keyword>
<reference evidence="2" key="1">
    <citation type="submission" date="2020-02" db="EMBL/GenBank/DDBJ databases">
        <authorList>
            <person name="Meier V. D."/>
        </authorList>
    </citation>
    <scope>NUCLEOTIDE SEQUENCE</scope>
    <source>
        <strain evidence="2">AVDCRST_MAG30</strain>
    </source>
</reference>
<feature type="compositionally biased region" description="Basic and acidic residues" evidence="1">
    <location>
        <begin position="311"/>
        <end position="330"/>
    </location>
</feature>
<feature type="compositionally biased region" description="Basic residues" evidence="1">
    <location>
        <begin position="111"/>
        <end position="125"/>
    </location>
</feature>
<protein>
    <submittedName>
        <fullName evidence="2">D-alanyl-D-alanine carboxypeptidase</fullName>
        <ecNumber evidence="2">3.4.16.4</ecNumber>
    </submittedName>
</protein>
<dbReference type="GO" id="GO:0009002">
    <property type="term" value="F:serine-type D-Ala-D-Ala carboxypeptidase activity"/>
    <property type="evidence" value="ECO:0007669"/>
    <property type="project" value="UniProtKB-EC"/>
</dbReference>
<feature type="non-terminal residue" evidence="2">
    <location>
        <position position="384"/>
    </location>
</feature>
<sequence length="384" mass="41116">RGGGPRRHPGGAGPADGRRGGRLGSARGRRRDGRRALRVARPRPPDPGLGAEALHDGGRALPPRAGHPARHGGRRRRRGRSGRGPRRRPRAAGGGGSRLRRGPDDRAGPPRGHHDRALARRRAGGGRRERLRPPPRPAGLGLPDLGLCRPAERAGLQPRADRHPRPVLPGQPGAVRRPGVRARAAPGGRADALQGAHGRRPRGCRRARLGAVAAALGARGEHEPSVRQLLRRDAPQGRRRAGGRRGLDRRRRAGGARRPARARDPAPGERRLRPRAREPHLAARGRDAAALPGQGPGQRPGHGGLAAGRRAQRDADGPHARHARGGELPRQDGLAELGLRPRGLLHRARRLAHGVRRPHERRLPAGRPRAAGPHGGRARELRAL</sequence>
<feature type="compositionally biased region" description="Basic residues" evidence="1">
    <location>
        <begin position="27"/>
        <end position="41"/>
    </location>
</feature>
<evidence type="ECO:0000256" key="1">
    <source>
        <dbReference type="SAM" id="MobiDB-lite"/>
    </source>
</evidence>
<evidence type="ECO:0000313" key="2">
    <source>
        <dbReference type="EMBL" id="CAA9474127.1"/>
    </source>
</evidence>
<dbReference type="EC" id="3.4.16.4" evidence="2"/>
<feature type="compositionally biased region" description="Basic residues" evidence="1">
    <location>
        <begin position="237"/>
        <end position="260"/>
    </location>
</feature>
<keyword evidence="2" id="KW-0121">Carboxypeptidase</keyword>
<feature type="compositionally biased region" description="Low complexity" evidence="1">
    <location>
        <begin position="172"/>
        <end position="190"/>
    </location>
</feature>
<feature type="compositionally biased region" description="Basic and acidic residues" evidence="1">
    <location>
        <begin position="261"/>
        <end position="287"/>
    </location>
</feature>
<dbReference type="EMBL" id="CADCVS010000063">
    <property type="protein sequence ID" value="CAA9474127.1"/>
    <property type="molecule type" value="Genomic_DNA"/>
</dbReference>
<feature type="region of interest" description="Disordered" evidence="1">
    <location>
        <begin position="216"/>
        <end position="335"/>
    </location>
</feature>
<gene>
    <name evidence="2" type="ORF">AVDCRST_MAG30-328</name>
</gene>
<feature type="non-terminal residue" evidence="2">
    <location>
        <position position="1"/>
    </location>
</feature>
<feature type="compositionally biased region" description="Low complexity" evidence="1">
    <location>
        <begin position="138"/>
        <end position="147"/>
    </location>
</feature>
<feature type="compositionally biased region" description="Basic residues" evidence="1">
    <location>
        <begin position="67"/>
        <end position="90"/>
    </location>
</feature>
<proteinExistence type="predicted"/>